<dbReference type="AlphaFoldDB" id="A0A2P7RZW9"/>
<comment type="caution">
    <text evidence="2">The sequence shown here is derived from an EMBL/GenBank/DDBJ whole genome shotgun (WGS) entry which is preliminary data.</text>
</comment>
<keyword evidence="1" id="KW-0812">Transmembrane</keyword>
<dbReference type="OrthoDB" id="7592271at2"/>
<evidence type="ECO:0000313" key="3">
    <source>
        <dbReference type="Proteomes" id="UP000240653"/>
    </source>
</evidence>
<evidence type="ECO:0008006" key="4">
    <source>
        <dbReference type="Google" id="ProtNLM"/>
    </source>
</evidence>
<feature type="transmembrane region" description="Helical" evidence="1">
    <location>
        <begin position="67"/>
        <end position="89"/>
    </location>
</feature>
<keyword evidence="1" id="KW-0472">Membrane</keyword>
<reference evidence="2 3" key="1">
    <citation type="submission" date="2018-03" db="EMBL/GenBank/DDBJ databases">
        <title>The draft genome of Mesorhizobium soli JCM 19897.</title>
        <authorList>
            <person name="Li L."/>
            <person name="Liu L."/>
            <person name="Liang L."/>
            <person name="Wang T."/>
            <person name="Zhang X."/>
        </authorList>
    </citation>
    <scope>NUCLEOTIDE SEQUENCE [LARGE SCALE GENOMIC DNA]</scope>
    <source>
        <strain evidence="2 3">JCM 19897</strain>
    </source>
</reference>
<keyword evidence="3" id="KW-1185">Reference proteome</keyword>
<gene>
    <name evidence="2" type="ORF">C7I85_26070</name>
</gene>
<dbReference type="RefSeq" id="WP_106726924.1">
    <property type="nucleotide sequence ID" value="NZ_PXYL01000022.1"/>
</dbReference>
<proteinExistence type="predicted"/>
<organism evidence="2 3">
    <name type="scientific">Pseudaminobacter soli</name>
    <name type="common">ex Li et al. 2025</name>
    <dbReference type="NCBI Taxonomy" id="1295366"/>
    <lineage>
        <taxon>Bacteria</taxon>
        <taxon>Pseudomonadati</taxon>
        <taxon>Pseudomonadota</taxon>
        <taxon>Alphaproteobacteria</taxon>
        <taxon>Hyphomicrobiales</taxon>
        <taxon>Phyllobacteriaceae</taxon>
        <taxon>Pseudaminobacter</taxon>
    </lineage>
</organism>
<name>A0A2P7RZW9_9HYPH</name>
<keyword evidence="1" id="KW-1133">Transmembrane helix</keyword>
<evidence type="ECO:0000256" key="1">
    <source>
        <dbReference type="SAM" id="Phobius"/>
    </source>
</evidence>
<dbReference type="Proteomes" id="UP000240653">
    <property type="component" value="Unassembled WGS sequence"/>
</dbReference>
<accession>A0A2P7RZW9</accession>
<evidence type="ECO:0000313" key="2">
    <source>
        <dbReference type="EMBL" id="PSJ55760.1"/>
    </source>
</evidence>
<sequence length="1008" mass="105121">MSGRQTIKQRIAFEGGEAMKAQLQALGDVGEKAFKKIGAATKQADFAKLSASLSRVGSDLATVGRRLTLAFGAITTSAGAAGVAMVALARNSALTVTEAGKAAASAGLQIDAYGRLAFAAEAAYVSQSDFQAGMNRLNKELGAALAGNKASADKFKMLGIAIRDANGKIRPTEAIVRDLARAFARMPDSARKSALAMEFFGKSGASLIPFLNQGADGLKELADKAERLGIVFSPDQLKIGDALRTALDDMGTAVKAARVQLGLLFAPGVTRAANSLRDMIVKNRQAMLDFVSRAVEPATILIKDFVSALTGRDADVQNKWIIDWRDGIIQFGKDAYNVANSVVLPAFKAIHGAATGVTEAINKLFGTNLTGGQLLIGASLLNLIGGFKLLRSGIMLAVEAIALLARVFWANPWASVIVGIGTLIAGWATQTGEATRALQVHEDLVGKVRDAYDQAGRKVADMTQQMKDQALIQARLSLEAANKGLDASINDAINAIEQFDGLLPHAADKLFEVFKQFKNTRDVEAFREEISKLGAASPELGKLAQQFLDLTEAPHKFVKDAAESVNWINVTTGAITDSQFAQRQAALGIAGYAGVIKQSADEIKGAGEAVAQTSAKVEDLGNTITVTKYGANGPVKQVFELANGVARAVDQSKVALDDLNTSSDATGQKIKSVTDGVASAIRSLPEELRGQTTPAEALTEGLDKAGADIQQVATEITIVAGSAKQGVDALGQSWADTNKQAADTISALPDGARAAVDGLATEVARIPTIFADVQGSSGLSDAIMEPFRQLPGQIDAIMAAIKAAVEGGFSAISSNVRQIGSEITTMINSIIAALRQAAAQAAKLRSSAASSSSSSSRSGGKGFSLGGRVWGAGTSTSDSIPAWLSNGEFVARERAVSFYGPGLFHALNNLQLPRDFLDKIKGFNLGGLVNGIRSRLSSFNIPQFANGGLVNAALAPVAAASGRPVVLQLPGGQMIAGFTGTEDAISQLQRHAAGKAVTSAGRKPGWYK</sequence>
<protein>
    <recommendedName>
        <fullName evidence="4">Bacteriophage tail tape measure N-terminal domain-containing protein</fullName>
    </recommendedName>
</protein>
<dbReference type="EMBL" id="PXYL01000022">
    <property type="protein sequence ID" value="PSJ55760.1"/>
    <property type="molecule type" value="Genomic_DNA"/>
</dbReference>